<dbReference type="GeneID" id="30992294"/>
<sequence length="102" mass="11409">MLCLSIFRPDAMRESISIVSFFCCVCVSLWLAQSLGKAFTYGRTDCQVTTQRWFPAAPDNQSVCSVGAVEEVVGGKRKLVVGRHRRLCRIACIGDDRRSTYN</sequence>
<protein>
    <submittedName>
        <fullName evidence="1">Uncharacterized protein</fullName>
    </submittedName>
</protein>
<evidence type="ECO:0000313" key="2">
    <source>
        <dbReference type="Proteomes" id="UP000094389"/>
    </source>
</evidence>
<keyword evidence="2" id="KW-1185">Reference proteome</keyword>
<accession>A0A1E4S4B0</accession>
<dbReference type="RefSeq" id="XP_020071397.1">
    <property type="nucleotide sequence ID" value="XM_020217898.1"/>
</dbReference>
<evidence type="ECO:0000313" key="1">
    <source>
        <dbReference type="EMBL" id="ODV74358.1"/>
    </source>
</evidence>
<gene>
    <name evidence="1" type="ORF">CYBJADRAFT_72651</name>
</gene>
<name>A0A1E4S4B0_CYBJN</name>
<dbReference type="Proteomes" id="UP000094389">
    <property type="component" value="Unassembled WGS sequence"/>
</dbReference>
<reference evidence="1 2" key="1">
    <citation type="journal article" date="2016" name="Proc. Natl. Acad. Sci. U.S.A.">
        <title>Comparative genomics of biotechnologically important yeasts.</title>
        <authorList>
            <person name="Riley R."/>
            <person name="Haridas S."/>
            <person name="Wolfe K.H."/>
            <person name="Lopes M.R."/>
            <person name="Hittinger C.T."/>
            <person name="Goeker M."/>
            <person name="Salamov A.A."/>
            <person name="Wisecaver J.H."/>
            <person name="Long T.M."/>
            <person name="Calvey C.H."/>
            <person name="Aerts A.L."/>
            <person name="Barry K.W."/>
            <person name="Choi C."/>
            <person name="Clum A."/>
            <person name="Coughlan A.Y."/>
            <person name="Deshpande S."/>
            <person name="Douglass A.P."/>
            <person name="Hanson S.J."/>
            <person name="Klenk H.-P."/>
            <person name="LaButti K.M."/>
            <person name="Lapidus A."/>
            <person name="Lindquist E.A."/>
            <person name="Lipzen A.M."/>
            <person name="Meier-Kolthoff J.P."/>
            <person name="Ohm R.A."/>
            <person name="Otillar R.P."/>
            <person name="Pangilinan J.L."/>
            <person name="Peng Y."/>
            <person name="Rokas A."/>
            <person name="Rosa C.A."/>
            <person name="Scheuner C."/>
            <person name="Sibirny A.A."/>
            <person name="Slot J.C."/>
            <person name="Stielow J.B."/>
            <person name="Sun H."/>
            <person name="Kurtzman C.P."/>
            <person name="Blackwell M."/>
            <person name="Grigoriev I.V."/>
            <person name="Jeffries T.W."/>
        </authorList>
    </citation>
    <scope>NUCLEOTIDE SEQUENCE [LARGE SCALE GENOMIC DNA]</scope>
    <source>
        <strain evidence="2">ATCC 18201 / CBS 1600 / BCRC 20928 / JCM 3617 / NBRC 0987 / NRRL Y-1542</strain>
    </source>
</reference>
<dbReference type="EMBL" id="KV453928">
    <property type="protein sequence ID" value="ODV74358.1"/>
    <property type="molecule type" value="Genomic_DNA"/>
</dbReference>
<proteinExistence type="predicted"/>
<dbReference type="AlphaFoldDB" id="A0A1E4S4B0"/>
<organism evidence="1 2">
    <name type="scientific">Cyberlindnera jadinii (strain ATCC 18201 / CBS 1600 / BCRC 20928 / JCM 3617 / NBRC 0987 / NRRL Y-1542)</name>
    <name type="common">Torula yeast</name>
    <name type="synonym">Candida utilis</name>
    <dbReference type="NCBI Taxonomy" id="983966"/>
    <lineage>
        <taxon>Eukaryota</taxon>
        <taxon>Fungi</taxon>
        <taxon>Dikarya</taxon>
        <taxon>Ascomycota</taxon>
        <taxon>Saccharomycotina</taxon>
        <taxon>Saccharomycetes</taxon>
        <taxon>Phaffomycetales</taxon>
        <taxon>Phaffomycetaceae</taxon>
        <taxon>Cyberlindnera</taxon>
    </lineage>
</organism>